<dbReference type="PATRIC" id="fig|1434119.4.peg.3921"/>
<gene>
    <name evidence="1" type="ORF">MSSIH_3010</name>
</gene>
<proteinExistence type="predicted"/>
<dbReference type="Proteomes" id="UP000033092">
    <property type="component" value="Chromosome"/>
</dbReference>
<protein>
    <submittedName>
        <fullName evidence="1">Uncharacterized protein</fullName>
    </submittedName>
</protein>
<dbReference type="KEGG" id="msz:MSSIH_3010"/>
<name>A0A0E3PGX2_9EURY</name>
<evidence type="ECO:0000313" key="1">
    <source>
        <dbReference type="EMBL" id="AKB33700.1"/>
    </source>
</evidence>
<sequence length="75" mass="8219">MVIKEILFLISLVMLIDFGEEIAADAMDIEGNRKVGSRSLAPVLGRENALKISGATLYSPDIPGRISGIRNFYNH</sequence>
<accession>A0A0E3PGX2</accession>
<dbReference type="HOGENOM" id="CLU_2662418_0_0_2"/>
<dbReference type="AlphaFoldDB" id="A0A0E3PGX2"/>
<dbReference type="EMBL" id="CP009507">
    <property type="protein sequence ID" value="AKB33700.1"/>
    <property type="molecule type" value="Genomic_DNA"/>
</dbReference>
<evidence type="ECO:0000313" key="2">
    <source>
        <dbReference type="Proteomes" id="UP000033092"/>
    </source>
</evidence>
<organism evidence="1 2">
    <name type="scientific">Methanosarcina siciliae HI350</name>
    <dbReference type="NCBI Taxonomy" id="1434119"/>
    <lineage>
        <taxon>Archaea</taxon>
        <taxon>Methanobacteriati</taxon>
        <taxon>Methanobacteriota</taxon>
        <taxon>Stenosarchaea group</taxon>
        <taxon>Methanomicrobia</taxon>
        <taxon>Methanosarcinales</taxon>
        <taxon>Methanosarcinaceae</taxon>
        <taxon>Methanosarcina</taxon>
    </lineage>
</organism>
<reference evidence="1 2" key="1">
    <citation type="submission" date="2014-07" db="EMBL/GenBank/DDBJ databases">
        <title>Methanogenic archaea and the global carbon cycle.</title>
        <authorList>
            <person name="Henriksen J.R."/>
            <person name="Luke J."/>
            <person name="Reinhart S."/>
            <person name="Benedict M.N."/>
            <person name="Youngblut N.D."/>
            <person name="Metcalf M.E."/>
            <person name="Whitaker R.J."/>
            <person name="Metcalf W.W."/>
        </authorList>
    </citation>
    <scope>NUCLEOTIDE SEQUENCE [LARGE SCALE GENOMIC DNA]</scope>
    <source>
        <strain evidence="1 2">HI350</strain>
    </source>
</reference>